<dbReference type="PANTHER" id="PTHR33570">
    <property type="entry name" value="4-CARBOXYMUCONOLACTONE DECARBOXYLASE FAMILY PROTEIN"/>
    <property type="match status" value="1"/>
</dbReference>
<dbReference type="Pfam" id="PF02627">
    <property type="entry name" value="CMD"/>
    <property type="match status" value="3"/>
</dbReference>
<gene>
    <name evidence="2" type="ORF">IV02_11375</name>
</gene>
<dbReference type="GO" id="GO:0051920">
    <property type="term" value="F:peroxiredoxin activity"/>
    <property type="evidence" value="ECO:0007669"/>
    <property type="project" value="InterPro"/>
</dbReference>
<dbReference type="AlphaFoldDB" id="A0A085V8K8"/>
<evidence type="ECO:0000313" key="3">
    <source>
        <dbReference type="Proteomes" id="UP000028643"/>
    </source>
</evidence>
<feature type="domain" description="Carboxymuconolactone decarboxylase-like" evidence="1">
    <location>
        <begin position="45"/>
        <end position="128"/>
    </location>
</feature>
<name>A0A085V8K8_PSESX</name>
<dbReference type="EMBL" id="JPQT01000101">
    <property type="protein sequence ID" value="KFE51771.1"/>
    <property type="molecule type" value="Genomic_DNA"/>
</dbReference>
<evidence type="ECO:0000313" key="2">
    <source>
        <dbReference type="EMBL" id="KFE51771.1"/>
    </source>
</evidence>
<dbReference type="Proteomes" id="UP000028643">
    <property type="component" value="Unassembled WGS sequence"/>
</dbReference>
<dbReference type="InterPro" id="IPR052512">
    <property type="entry name" value="4CMD/NDH-1_regulator"/>
</dbReference>
<feature type="domain" description="Carboxymuconolactone decarboxylase-like" evidence="1">
    <location>
        <begin position="319"/>
        <end position="405"/>
    </location>
</feature>
<dbReference type="PATRIC" id="fig|317.174.peg.2337"/>
<sequence>MQETAMTKPDTQQARYQQGLNLLALIGGENFDGPINNLAKLSTKMARFTVEFPYGDVLSDKSLDLKTRQICTISSLITQGSNQSQLKFHMKGLLNVGGTPDDLVEIMYLSTAVVGFPAAINAIGLVREIFAELSIGYTPKPGNTNDDHDRYSTGLMVFKALMQEPSSPYVSTLSKDSPELAKWSMEFFFGDILYREGLDFSTKQLAIISMLATYGNRTKTLIQHMRATLAGGVDLDQLVEALIQLSVYSGFPTALNAFAALAVAVDHNESNELESNVQESDTRVSESHSVRLERGLAALVASSGASGEKVIRSFDDIAPDIGRMIVEHSYGDIFWRQNLDLKTRELTACAALAGKGTKTTETPLRVHINAAISAGASREEVLETLLNLLPYCGYPSIQDAISIATKELSARGI</sequence>
<accession>A0A085V8K8</accession>
<protein>
    <recommendedName>
        <fullName evidence="1">Carboxymuconolactone decarboxylase-like domain-containing protein</fullName>
    </recommendedName>
</protein>
<comment type="caution">
    <text evidence="2">The sequence shown here is derived from an EMBL/GenBank/DDBJ whole genome shotgun (WGS) entry which is preliminary data.</text>
</comment>
<proteinExistence type="predicted"/>
<dbReference type="Gene3D" id="1.20.1290.10">
    <property type="entry name" value="AhpD-like"/>
    <property type="match status" value="3"/>
</dbReference>
<organism evidence="2 3">
    <name type="scientific">Pseudomonas syringae</name>
    <dbReference type="NCBI Taxonomy" id="317"/>
    <lineage>
        <taxon>Bacteria</taxon>
        <taxon>Pseudomonadati</taxon>
        <taxon>Pseudomonadota</taxon>
        <taxon>Gammaproteobacteria</taxon>
        <taxon>Pseudomonadales</taxon>
        <taxon>Pseudomonadaceae</taxon>
        <taxon>Pseudomonas</taxon>
    </lineage>
</organism>
<dbReference type="InterPro" id="IPR029032">
    <property type="entry name" value="AhpD-like"/>
</dbReference>
<evidence type="ECO:0000259" key="1">
    <source>
        <dbReference type="Pfam" id="PF02627"/>
    </source>
</evidence>
<dbReference type="InterPro" id="IPR003779">
    <property type="entry name" value="CMD-like"/>
</dbReference>
<reference evidence="2 3" key="1">
    <citation type="submission" date="2014-07" db="EMBL/GenBank/DDBJ databases">
        <title>Draft Genome Sequences of Environmental Pseudomonas syringae strains.</title>
        <authorList>
            <person name="Baltrus D.A."/>
            <person name="Berge O."/>
            <person name="Morris C."/>
        </authorList>
    </citation>
    <scope>NUCLEOTIDE SEQUENCE [LARGE SCALE GENOMIC DNA]</scope>
    <source>
        <strain evidence="2 3">CEB003</strain>
    </source>
</reference>
<dbReference type="PANTHER" id="PTHR33570:SF10">
    <property type="entry name" value="GAMMA-CARBOXYMUCONOLACTONE DECARBOXYLASE"/>
    <property type="match status" value="1"/>
</dbReference>
<feature type="domain" description="Carboxymuconolactone decarboxylase-like" evidence="1">
    <location>
        <begin position="178"/>
        <end position="261"/>
    </location>
</feature>
<dbReference type="SUPFAM" id="SSF69118">
    <property type="entry name" value="AhpD-like"/>
    <property type="match status" value="2"/>
</dbReference>